<dbReference type="EMBL" id="CADIKH010000147">
    <property type="protein sequence ID" value="CAB3774657.1"/>
    <property type="molecule type" value="Genomic_DNA"/>
</dbReference>
<sequence length="50" mass="5355">MTMTRGQVDYEQESLSAGVEPSCAGLGAGSGDSDRQLERERTTYPENGNC</sequence>
<dbReference type="AlphaFoldDB" id="A0A6J5FB22"/>
<evidence type="ECO:0000256" key="1">
    <source>
        <dbReference type="SAM" id="MobiDB-lite"/>
    </source>
</evidence>
<accession>A0A6J5FB22</accession>
<evidence type="ECO:0000313" key="3">
    <source>
        <dbReference type="Proteomes" id="UP000494363"/>
    </source>
</evidence>
<gene>
    <name evidence="2" type="ORF">LMG29542_08035</name>
</gene>
<feature type="compositionally biased region" description="Basic and acidic residues" evidence="1">
    <location>
        <begin position="32"/>
        <end position="43"/>
    </location>
</feature>
<feature type="region of interest" description="Disordered" evidence="1">
    <location>
        <begin position="1"/>
        <end position="50"/>
    </location>
</feature>
<proteinExistence type="predicted"/>
<protein>
    <submittedName>
        <fullName evidence="2">Uncharacterized protein</fullName>
    </submittedName>
</protein>
<reference evidence="2 3" key="1">
    <citation type="submission" date="2020-04" db="EMBL/GenBank/DDBJ databases">
        <authorList>
            <person name="De Canck E."/>
        </authorList>
    </citation>
    <scope>NUCLEOTIDE SEQUENCE [LARGE SCALE GENOMIC DNA]</scope>
    <source>
        <strain evidence="2 3">LMG 29542</strain>
    </source>
</reference>
<evidence type="ECO:0000313" key="2">
    <source>
        <dbReference type="EMBL" id="CAB3774657.1"/>
    </source>
</evidence>
<organism evidence="2 3">
    <name type="scientific">Paraburkholderia humisilvae</name>
    <dbReference type="NCBI Taxonomy" id="627669"/>
    <lineage>
        <taxon>Bacteria</taxon>
        <taxon>Pseudomonadati</taxon>
        <taxon>Pseudomonadota</taxon>
        <taxon>Betaproteobacteria</taxon>
        <taxon>Burkholderiales</taxon>
        <taxon>Burkholderiaceae</taxon>
        <taxon>Paraburkholderia</taxon>
    </lineage>
</organism>
<name>A0A6J5FB22_9BURK</name>
<dbReference type="Proteomes" id="UP000494363">
    <property type="component" value="Unassembled WGS sequence"/>
</dbReference>
<keyword evidence="3" id="KW-1185">Reference proteome</keyword>